<dbReference type="KEGG" id="lmat:92514853"/>
<evidence type="ECO:0000313" key="4">
    <source>
        <dbReference type="Proteomes" id="UP000673552"/>
    </source>
</evidence>
<dbReference type="RefSeq" id="XP_067180114.1">
    <property type="nucleotide sequence ID" value="XM_067322341.1"/>
</dbReference>
<feature type="region of interest" description="Disordered" evidence="1">
    <location>
        <begin position="326"/>
        <end position="414"/>
    </location>
</feature>
<keyword evidence="2" id="KW-0812">Transmembrane</keyword>
<feature type="compositionally biased region" description="Acidic residues" evidence="1">
    <location>
        <begin position="405"/>
        <end position="414"/>
    </location>
</feature>
<gene>
    <name evidence="3" type="ORF">LSCM1_04854</name>
</gene>
<protein>
    <submittedName>
        <fullName evidence="3">Uncharacterized protein</fullName>
    </submittedName>
</protein>
<dbReference type="OrthoDB" id="266234at2759"/>
<name>A0A836HSB5_9TRYP</name>
<proteinExistence type="predicted"/>
<dbReference type="Proteomes" id="UP000673552">
    <property type="component" value="Unassembled WGS sequence"/>
</dbReference>
<organism evidence="3 4">
    <name type="scientific">Leishmania martiniquensis</name>
    <dbReference type="NCBI Taxonomy" id="1580590"/>
    <lineage>
        <taxon>Eukaryota</taxon>
        <taxon>Discoba</taxon>
        <taxon>Euglenozoa</taxon>
        <taxon>Kinetoplastea</taxon>
        <taxon>Metakinetoplastina</taxon>
        <taxon>Trypanosomatida</taxon>
        <taxon>Trypanosomatidae</taxon>
        <taxon>Leishmaniinae</taxon>
        <taxon>Leishmania</taxon>
    </lineage>
</organism>
<keyword evidence="2" id="KW-0472">Membrane</keyword>
<keyword evidence="2" id="KW-1133">Transmembrane helix</keyword>
<dbReference type="AlphaFoldDB" id="A0A836HSB5"/>
<keyword evidence="4" id="KW-1185">Reference proteome</keyword>
<feature type="compositionally biased region" description="Low complexity" evidence="1">
    <location>
        <begin position="350"/>
        <end position="366"/>
    </location>
</feature>
<sequence length="414" mass="44694">MRDGMTPYACCTAQQPPCGFLLLLLVAVVGLHAAALLPSRSLFLARAGRTYSYTMYTGSAVTSESLLTGPTTCPYVFSEGMNRAVVAMLNGFLAAATSNVSAVGGGFPTCIDNNLAKRGGTACFKSLLAAAAPADCPAANRLCCPLFWRVENQDLHTTMAQVNPQTIFWNGATSVNGFYTNFSRSYLDANSNCGTPLFNTTSPINLAMDAYGEWRFVHLVTAFTLLETGVDPGASGATPSLGENPQSAILNAVRLQQPFQAIIMYIAGGVDVLLLLLLLFFAAYTSYSIYRREVRVREYQTRTVDVVSQYHKRRAWAVIDELESSQERGSSENGVQGNKEQQRPVSSRRAAALAHPLALQPEPQLPGTRRQVSASPSSSQPQTLTHAIAPPTHPQHPQQLYGQTEAEEGDAVDF</sequence>
<evidence type="ECO:0000256" key="2">
    <source>
        <dbReference type="SAM" id="Phobius"/>
    </source>
</evidence>
<reference evidence="4" key="1">
    <citation type="journal article" date="2021" name="Microbiol. Resour. Announc.">
        <title>LGAAP: Leishmaniinae Genome Assembly and Annotation Pipeline.</title>
        <authorList>
            <person name="Almutairi H."/>
            <person name="Urbaniak M.D."/>
            <person name="Bates M.D."/>
            <person name="Jariyapan N."/>
            <person name="Kwakye-Nuako G."/>
            <person name="Thomaz-Soccol V."/>
            <person name="Al-Salem W.S."/>
            <person name="Dillon R.J."/>
            <person name="Bates P.A."/>
            <person name="Gatherer D."/>
        </authorList>
    </citation>
    <scope>NUCLEOTIDE SEQUENCE [LARGE SCALE GENOMIC DNA]</scope>
</reference>
<comment type="caution">
    <text evidence="3">The sequence shown here is derived from an EMBL/GenBank/DDBJ whole genome shotgun (WGS) entry which is preliminary data.</text>
</comment>
<dbReference type="GeneID" id="92514853"/>
<feature type="compositionally biased region" description="Low complexity" evidence="1">
    <location>
        <begin position="373"/>
        <end position="382"/>
    </location>
</feature>
<dbReference type="EMBL" id="JAFEUZ010000014">
    <property type="protein sequence ID" value="KAG5483311.1"/>
    <property type="molecule type" value="Genomic_DNA"/>
</dbReference>
<feature type="compositionally biased region" description="Polar residues" evidence="1">
    <location>
        <begin position="331"/>
        <end position="345"/>
    </location>
</feature>
<reference evidence="4" key="2">
    <citation type="journal article" date="2021" name="Sci. Data">
        <title>Chromosome-scale genome sequencing, assembly and annotation of six genomes from subfamily Leishmaniinae.</title>
        <authorList>
            <person name="Almutairi H."/>
            <person name="Urbaniak M.D."/>
            <person name="Bates M.D."/>
            <person name="Jariyapan N."/>
            <person name="Kwakye-Nuako G."/>
            <person name="Thomaz Soccol V."/>
            <person name="Al-Salem W.S."/>
            <person name="Dillon R.J."/>
            <person name="Bates P.A."/>
            <person name="Gatherer D."/>
        </authorList>
    </citation>
    <scope>NUCLEOTIDE SEQUENCE [LARGE SCALE GENOMIC DNA]</scope>
</reference>
<evidence type="ECO:0000256" key="1">
    <source>
        <dbReference type="SAM" id="MobiDB-lite"/>
    </source>
</evidence>
<feature type="transmembrane region" description="Helical" evidence="2">
    <location>
        <begin position="262"/>
        <end position="287"/>
    </location>
</feature>
<evidence type="ECO:0000313" key="3">
    <source>
        <dbReference type="EMBL" id="KAG5483311.1"/>
    </source>
</evidence>
<accession>A0A836HSB5</accession>